<dbReference type="SMART" id="SM00369">
    <property type="entry name" value="LRR_TYP"/>
    <property type="match status" value="12"/>
</dbReference>
<dbReference type="Proteomes" id="UP000007755">
    <property type="component" value="Unassembled WGS sequence"/>
</dbReference>
<dbReference type="STRING" id="103372.F4WWX2"/>
<accession>F4WWX2</accession>
<proteinExistence type="predicted"/>
<name>F4WWX2_ACREC</name>
<dbReference type="Pfam" id="PF00560">
    <property type="entry name" value="LRR_1"/>
    <property type="match status" value="1"/>
</dbReference>
<dbReference type="FunCoup" id="F4WWX2">
    <property type="interactions" value="895"/>
</dbReference>
<evidence type="ECO:0000313" key="4">
    <source>
        <dbReference type="EMBL" id="EGI61215.1"/>
    </source>
</evidence>
<dbReference type="InterPro" id="IPR003591">
    <property type="entry name" value="Leu-rich_rpt_typical-subtyp"/>
</dbReference>
<gene>
    <name evidence="4" type="ORF">G5I_10461</name>
</gene>
<sequence length="607" mass="69604">MSDIRKKANHLAVFKRRTKNEDNNELSRSIIIGARKTGQLNLSSKGLSTVPDKIWNINELTEEELRDLHFELDYEPLEERWWEQEPLKMLDMSCNSLTVIDNKIELLTELNTLNICINYSFNLLEELPPEIGSLRKLKVLNLSDNRLKNLPHEFYMLEELCELYLRSNQISILEAEIGDLIMLTYMDLSYNNLRELPIGMGYLVRLKTLNLCQNMIKELPPDVTNMRSLKTLDISFNQLEIIPPLGELRKVERIMFQSNNLQEFPDISGCSALTVLHLDNNNISEIDPQRLEVVGHLKQLTMQNNIIEIIPEEIIKLINLEVFDLSHNNISLIPYCIGILPNLKQFAIEGNNIKNIRGDIIRCGTPRILTHIRQTVDVNTSMNTRELLQPSVSNIIHPDKYMMKNTRLFSLAGQNLSEISEEILEDAAEVSVTTIDLSRNKLSGLPNKMSAIVTVTDLKLTSNHLASLPEWIGEKYKCLQILDISKNHLQSLPSNIGCLKYLRDIDISFNRFTELPETIYDVEALESLIANDNQIAKIDVPLLEKLKRLAVLNLTNNNIAHIPPELGNLKNLRNLLLSGNCFKYPRQAILMKDTEEILSYLRNLIPQ</sequence>
<evidence type="ECO:0000256" key="1">
    <source>
        <dbReference type="ARBA" id="ARBA00022614"/>
    </source>
</evidence>
<dbReference type="Pfam" id="PF23598">
    <property type="entry name" value="LRR_14"/>
    <property type="match status" value="1"/>
</dbReference>
<dbReference type="PROSITE" id="PS51450">
    <property type="entry name" value="LRR"/>
    <property type="match status" value="6"/>
</dbReference>
<dbReference type="SUPFAM" id="SSF52058">
    <property type="entry name" value="L domain-like"/>
    <property type="match status" value="2"/>
</dbReference>
<dbReference type="eggNOG" id="KOG0472">
    <property type="taxonomic scope" value="Eukaryota"/>
</dbReference>
<dbReference type="GO" id="GO:0005737">
    <property type="term" value="C:cytoplasm"/>
    <property type="evidence" value="ECO:0007669"/>
    <property type="project" value="TreeGrafter"/>
</dbReference>
<keyword evidence="2" id="KW-0677">Repeat</keyword>
<dbReference type="InterPro" id="IPR050216">
    <property type="entry name" value="LRR_domain-containing"/>
</dbReference>
<dbReference type="InterPro" id="IPR001611">
    <property type="entry name" value="Leu-rich_rpt"/>
</dbReference>
<feature type="domain" description="Disease resistance R13L4/SHOC-2-like LRR" evidence="3">
    <location>
        <begin position="479"/>
        <end position="604"/>
    </location>
</feature>
<dbReference type="PANTHER" id="PTHR48051:SF54">
    <property type="entry name" value="LEUCINE-RICH REPEAT-CONTAINING PROTEIN"/>
    <property type="match status" value="1"/>
</dbReference>
<organism evidence="5">
    <name type="scientific">Acromyrmex echinatior</name>
    <name type="common">Panamanian leafcutter ant</name>
    <name type="synonym">Acromyrmex octospinosus echinatior</name>
    <dbReference type="NCBI Taxonomy" id="103372"/>
    <lineage>
        <taxon>Eukaryota</taxon>
        <taxon>Metazoa</taxon>
        <taxon>Ecdysozoa</taxon>
        <taxon>Arthropoda</taxon>
        <taxon>Hexapoda</taxon>
        <taxon>Insecta</taxon>
        <taxon>Pterygota</taxon>
        <taxon>Neoptera</taxon>
        <taxon>Endopterygota</taxon>
        <taxon>Hymenoptera</taxon>
        <taxon>Apocrita</taxon>
        <taxon>Aculeata</taxon>
        <taxon>Formicoidea</taxon>
        <taxon>Formicidae</taxon>
        <taxon>Myrmicinae</taxon>
        <taxon>Acromyrmex</taxon>
    </lineage>
</organism>
<evidence type="ECO:0000259" key="3">
    <source>
        <dbReference type="Pfam" id="PF23598"/>
    </source>
</evidence>
<dbReference type="FunFam" id="3.80.10.10:FF:000193">
    <property type="entry name" value="Leucine-rich repeat-containing protein 40"/>
    <property type="match status" value="1"/>
</dbReference>
<dbReference type="Pfam" id="PF13855">
    <property type="entry name" value="LRR_8"/>
    <property type="match status" value="3"/>
</dbReference>
<evidence type="ECO:0000256" key="2">
    <source>
        <dbReference type="ARBA" id="ARBA00022737"/>
    </source>
</evidence>
<dbReference type="Gene3D" id="3.80.10.10">
    <property type="entry name" value="Ribonuclease Inhibitor"/>
    <property type="match status" value="2"/>
</dbReference>
<dbReference type="EMBL" id="GL888417">
    <property type="protein sequence ID" value="EGI61215.1"/>
    <property type="molecule type" value="Genomic_DNA"/>
</dbReference>
<dbReference type="FunFam" id="3.80.10.10:FF:000116">
    <property type="entry name" value="Leucine-rich repeat-containing protein 40"/>
    <property type="match status" value="1"/>
</dbReference>
<protein>
    <submittedName>
        <fullName evidence="4">Leucine-rich repeat-containing protein 40</fullName>
    </submittedName>
</protein>
<dbReference type="OrthoDB" id="660555at2759"/>
<evidence type="ECO:0000313" key="5">
    <source>
        <dbReference type="Proteomes" id="UP000007755"/>
    </source>
</evidence>
<dbReference type="SMART" id="SM00364">
    <property type="entry name" value="LRR_BAC"/>
    <property type="match status" value="6"/>
</dbReference>
<keyword evidence="5" id="KW-1185">Reference proteome</keyword>
<reference evidence="4" key="1">
    <citation type="submission" date="2011-02" db="EMBL/GenBank/DDBJ databases">
        <title>The genome of the leaf-cutting ant Acromyrmex echinatior suggests key adaptations to social evolution and fungus farming.</title>
        <authorList>
            <person name="Nygaard S."/>
            <person name="Zhang G."/>
        </authorList>
    </citation>
    <scope>NUCLEOTIDE SEQUENCE</scope>
</reference>
<dbReference type="AlphaFoldDB" id="F4WWX2"/>
<keyword evidence="1" id="KW-0433">Leucine-rich repeat</keyword>
<dbReference type="InParanoid" id="F4WWX2"/>
<dbReference type="InterPro" id="IPR032675">
    <property type="entry name" value="LRR_dom_sf"/>
</dbReference>
<dbReference type="InterPro" id="IPR055414">
    <property type="entry name" value="LRR_R13L4/SHOC2-like"/>
</dbReference>
<dbReference type="PANTHER" id="PTHR48051">
    <property type="match status" value="1"/>
</dbReference>